<feature type="chain" id="PRO_5046735786" description="Lipoprotein" evidence="1">
    <location>
        <begin position="22"/>
        <end position="228"/>
    </location>
</feature>
<sequence length="228" mass="25173">MMRFRFLLGLTLLGGTLVACAPAQTAAPEVRATPSVDRVSFYPSQPGLIWTYLPQGEPANRTPYVLRSLGPTIFKGQTVSAFALTGRGAEQTWYRQVSAAGVDLLGFTKPGVLVNLEPAWRELPAVSDLRVGASWQGTTNVTVMDTEKNQVVRSGKLEYRYDIQDRRQITAPGGTHDVFVITRRVSDDLGGLFPAVQQMYYAPYTGEVRTYEDLLLTGQNYARPQVQP</sequence>
<dbReference type="PROSITE" id="PS51257">
    <property type="entry name" value="PROKAR_LIPOPROTEIN"/>
    <property type="match status" value="1"/>
</dbReference>
<protein>
    <recommendedName>
        <fullName evidence="4">Lipoprotein</fullName>
    </recommendedName>
</protein>
<accession>A0ABQ3K908</accession>
<keyword evidence="1" id="KW-0732">Signal</keyword>
<evidence type="ECO:0000313" key="2">
    <source>
        <dbReference type="EMBL" id="GHG09066.1"/>
    </source>
</evidence>
<reference evidence="3" key="1">
    <citation type="journal article" date="2019" name="Int. J. Syst. Evol. Microbiol.">
        <title>The Global Catalogue of Microorganisms (GCM) 10K type strain sequencing project: providing services to taxonomists for standard genome sequencing and annotation.</title>
        <authorList>
            <consortium name="The Broad Institute Genomics Platform"/>
            <consortium name="The Broad Institute Genome Sequencing Center for Infectious Disease"/>
            <person name="Wu L."/>
            <person name="Ma J."/>
        </authorList>
    </citation>
    <scope>NUCLEOTIDE SEQUENCE [LARGE SCALE GENOMIC DNA]</scope>
    <source>
        <strain evidence="3">CGMCC 1.18439</strain>
    </source>
</reference>
<name>A0ABQ3K908_9DEIO</name>
<proteinExistence type="predicted"/>
<comment type="caution">
    <text evidence="2">The sequence shown here is derived from an EMBL/GenBank/DDBJ whole genome shotgun (WGS) entry which is preliminary data.</text>
</comment>
<evidence type="ECO:0000313" key="3">
    <source>
        <dbReference type="Proteomes" id="UP000632154"/>
    </source>
</evidence>
<evidence type="ECO:0000256" key="1">
    <source>
        <dbReference type="SAM" id="SignalP"/>
    </source>
</evidence>
<gene>
    <name evidence="2" type="ORF">GCM10017783_22090</name>
</gene>
<dbReference type="Proteomes" id="UP000632154">
    <property type="component" value="Unassembled WGS sequence"/>
</dbReference>
<evidence type="ECO:0008006" key="4">
    <source>
        <dbReference type="Google" id="ProtNLM"/>
    </source>
</evidence>
<organism evidence="2 3">
    <name type="scientific">Deinococcus piscis</name>
    <dbReference type="NCBI Taxonomy" id="394230"/>
    <lineage>
        <taxon>Bacteria</taxon>
        <taxon>Thermotogati</taxon>
        <taxon>Deinococcota</taxon>
        <taxon>Deinococci</taxon>
        <taxon>Deinococcales</taxon>
        <taxon>Deinococcaceae</taxon>
        <taxon>Deinococcus</taxon>
    </lineage>
</organism>
<dbReference type="EMBL" id="BNAL01000034">
    <property type="protein sequence ID" value="GHG09066.1"/>
    <property type="molecule type" value="Genomic_DNA"/>
</dbReference>
<feature type="signal peptide" evidence="1">
    <location>
        <begin position="1"/>
        <end position="21"/>
    </location>
</feature>
<keyword evidence="3" id="KW-1185">Reference proteome</keyword>
<dbReference type="RefSeq" id="WP_189643806.1">
    <property type="nucleotide sequence ID" value="NZ_BNAL01000034.1"/>
</dbReference>